<proteinExistence type="predicted"/>
<feature type="region of interest" description="Disordered" evidence="7">
    <location>
        <begin position="80"/>
        <end position="149"/>
    </location>
</feature>
<evidence type="ECO:0000256" key="7">
    <source>
        <dbReference type="SAM" id="MobiDB-lite"/>
    </source>
</evidence>
<sequence length="364" mass="40681">MAWGVKTESCCPYVNLSASRTRRAVAAMMRRQGGHPAATGSNRFDRDRVLGQNQTRIEDSLGAGLTHGIKALAICVHSQGSEMGSEKEQSPEQHLPEEGERGNKPWRVDDSEIPDGDKEPGQASLSEGPQGPRPEEPAQEVAVSAAEPEALSVPRRPEVDEKPFVCVQCGKTFNNTSNLRTHQRIHTGEKPYQCSECGKSFSRSSNRIRHERIHLEEKHYKCPNCEQSFRRHADLTTHQQDHLGRRPFRCDLCGKSFGQSSALAVHYRTHLEPAPYICCECGKSFSNSSSFGVHHRTHTGERPYECAECGRTFSDISNFGAHQRTHRGEKPYRCTVCGKHFSRSSNLIRHQKTHRGEPAGKESS</sequence>
<accession>A0ABM4I9C9</accession>
<evidence type="ECO:0000256" key="4">
    <source>
        <dbReference type="ARBA" id="ARBA00022833"/>
    </source>
</evidence>
<evidence type="ECO:0000256" key="5">
    <source>
        <dbReference type="ARBA" id="ARBA00023242"/>
    </source>
</evidence>
<dbReference type="RefSeq" id="XP_070324419.1">
    <property type="nucleotide sequence ID" value="XM_070468318.1"/>
</dbReference>
<evidence type="ECO:0000256" key="1">
    <source>
        <dbReference type="ARBA" id="ARBA00022723"/>
    </source>
</evidence>
<feature type="domain" description="C2H2-type" evidence="8">
    <location>
        <begin position="276"/>
        <end position="303"/>
    </location>
</feature>
<dbReference type="Pfam" id="PF00096">
    <property type="entry name" value="zf-C2H2"/>
    <property type="match status" value="5"/>
</dbReference>
<dbReference type="PANTHER" id="PTHR23235">
    <property type="entry name" value="KRUEPPEL-LIKE TRANSCRIPTION FACTOR"/>
    <property type="match status" value="1"/>
</dbReference>
<organism evidence="9 10">
    <name type="scientific">Odocoileus virginianus</name>
    <name type="common">White-tailed deer</name>
    <dbReference type="NCBI Taxonomy" id="9874"/>
    <lineage>
        <taxon>Eukaryota</taxon>
        <taxon>Metazoa</taxon>
        <taxon>Chordata</taxon>
        <taxon>Craniata</taxon>
        <taxon>Vertebrata</taxon>
        <taxon>Euteleostomi</taxon>
        <taxon>Mammalia</taxon>
        <taxon>Eutheria</taxon>
        <taxon>Laurasiatheria</taxon>
        <taxon>Artiodactyla</taxon>
        <taxon>Ruminantia</taxon>
        <taxon>Pecora</taxon>
        <taxon>Cervidae</taxon>
        <taxon>Odocoileinae</taxon>
        <taxon>Odocoileus</taxon>
    </lineage>
</organism>
<feature type="compositionally biased region" description="Basic and acidic residues" evidence="7">
    <location>
        <begin position="84"/>
        <end position="120"/>
    </location>
</feature>
<evidence type="ECO:0000256" key="3">
    <source>
        <dbReference type="ARBA" id="ARBA00022771"/>
    </source>
</evidence>
<protein>
    <submittedName>
        <fullName evidence="10">Zinc finger protein 691 isoform X3</fullName>
    </submittedName>
</protein>
<dbReference type="Gene3D" id="3.30.160.60">
    <property type="entry name" value="Classic Zinc Finger"/>
    <property type="match status" value="7"/>
</dbReference>
<feature type="domain" description="C2H2-type" evidence="8">
    <location>
        <begin position="248"/>
        <end position="275"/>
    </location>
</feature>
<feature type="domain" description="C2H2-type" evidence="8">
    <location>
        <begin position="192"/>
        <end position="219"/>
    </location>
</feature>
<gene>
    <name evidence="10" type="primary">ZNF691</name>
</gene>
<evidence type="ECO:0000313" key="10">
    <source>
        <dbReference type="RefSeq" id="XP_070324419.1"/>
    </source>
</evidence>
<dbReference type="SUPFAM" id="SSF57667">
    <property type="entry name" value="beta-beta-alpha zinc fingers"/>
    <property type="match status" value="4"/>
</dbReference>
<feature type="domain" description="C2H2-type" evidence="8">
    <location>
        <begin position="304"/>
        <end position="331"/>
    </location>
</feature>
<keyword evidence="1" id="KW-0479">Metal-binding</keyword>
<dbReference type="PROSITE" id="PS50157">
    <property type="entry name" value="ZINC_FINGER_C2H2_2"/>
    <property type="match status" value="7"/>
</dbReference>
<feature type="domain" description="C2H2-type" evidence="8">
    <location>
        <begin position="220"/>
        <end position="247"/>
    </location>
</feature>
<evidence type="ECO:0000313" key="9">
    <source>
        <dbReference type="Proteomes" id="UP001652640"/>
    </source>
</evidence>
<evidence type="ECO:0000259" key="8">
    <source>
        <dbReference type="PROSITE" id="PS50157"/>
    </source>
</evidence>
<dbReference type="InterPro" id="IPR036236">
    <property type="entry name" value="Znf_C2H2_sf"/>
</dbReference>
<evidence type="ECO:0000256" key="6">
    <source>
        <dbReference type="PROSITE-ProRule" id="PRU00042"/>
    </source>
</evidence>
<keyword evidence="3 6" id="KW-0863">Zinc-finger</keyword>
<evidence type="ECO:0000256" key="2">
    <source>
        <dbReference type="ARBA" id="ARBA00022737"/>
    </source>
</evidence>
<reference evidence="9" key="1">
    <citation type="journal article" date="2022" name="J. Hered.">
        <title>A De Novo Chromosome-Level Genome Assembly of the White-Tailed Deer, Odocoileus Virginianus.</title>
        <authorList>
            <person name="London E.W."/>
            <person name="Roca A.L."/>
            <person name="Novakofski J.E."/>
            <person name="Mateus-Pinilla N.E."/>
        </authorList>
    </citation>
    <scope>NUCLEOTIDE SEQUENCE [LARGE SCALE GENOMIC DNA]</scope>
</reference>
<feature type="domain" description="C2H2-type" evidence="8">
    <location>
        <begin position="332"/>
        <end position="359"/>
    </location>
</feature>
<name>A0ABM4I9C9_ODOVR</name>
<dbReference type="PANTHER" id="PTHR23235:SF142">
    <property type="entry name" value="ZINC FINGER PROTEIN 384"/>
    <property type="match status" value="1"/>
</dbReference>
<dbReference type="Proteomes" id="UP001652640">
    <property type="component" value="Chromosome 5"/>
</dbReference>
<keyword evidence="9" id="KW-1185">Reference proteome</keyword>
<keyword evidence="4" id="KW-0862">Zinc</keyword>
<keyword evidence="2" id="KW-0677">Repeat</keyword>
<feature type="domain" description="C2H2-type" evidence="8">
    <location>
        <begin position="164"/>
        <end position="191"/>
    </location>
</feature>
<dbReference type="Pfam" id="PF13465">
    <property type="entry name" value="zf-H2C2_2"/>
    <property type="match status" value="1"/>
</dbReference>
<dbReference type="PROSITE" id="PS00028">
    <property type="entry name" value="ZINC_FINGER_C2H2_1"/>
    <property type="match status" value="7"/>
</dbReference>
<dbReference type="InterPro" id="IPR013087">
    <property type="entry name" value="Znf_C2H2_type"/>
</dbReference>
<reference evidence="10" key="2">
    <citation type="submission" date="2025-08" db="UniProtKB">
        <authorList>
            <consortium name="RefSeq"/>
        </authorList>
    </citation>
    <scope>IDENTIFICATION</scope>
    <source>
        <tissue evidence="10">Tongue muscle</tissue>
    </source>
</reference>
<dbReference type="GeneID" id="110151362"/>
<keyword evidence="5" id="KW-0539">Nucleus</keyword>
<dbReference type="SMART" id="SM00355">
    <property type="entry name" value="ZnF_C2H2"/>
    <property type="match status" value="7"/>
</dbReference>